<sequence length="547" mass="61727">MFKKVTLFTNKLDEVKGFYEYQLGFRIVEEDESSFMLAIGESQLIFRESDRPAFYHFAFNIPGNQFTLAKGWASSRVELNRQEGMDEIYYANFDADAFYFEDPAGNIVEFLGRRNTDRMGNFTVDSLLNISEVSITTPHVAEVGKQIEDMEIPVRGNKGIDPGSLNFLGQGAAFILLVAPKRTWYFSKKKSEVHPVSIELTDGRQIDIDEEGRFGTAVPENPLSDRLEEMEFSGAAMLKTDEEWSIAKGMADRANARPNAVNTRFGIASGCKIFTAVAIAQLVEEGKLSFDDVLSELLLEHFPNFPVTIHQLLTHTSGIPDYFDESVMDDFEELWQDLPMYRMKNTRDFLPLIKDKPMKFEPGESFEYNNAGFIALGMVVEKLSGNDFSDVIEERIFQRAGMDRSGYFQLDRLPAETATGYIDEGATWRTNQYTIPIKGGADGGAYTTAADMAVFWEQLMNYSLLSEEGTRNLLKVHASDEEGHYGYGVWIKKEEDEILKYHVMGYDPGVSFHSGFYPSNGSTLTVLSNESAGAYDVIQLIEQEKMN</sequence>
<dbReference type="InterPro" id="IPR050491">
    <property type="entry name" value="AmpC-like"/>
</dbReference>
<gene>
    <name evidence="4" type="ORF">DP120_12675</name>
</gene>
<dbReference type="AlphaFoldDB" id="A0A365KSB3"/>
<dbReference type="EMBL" id="QLZR01000005">
    <property type="protein sequence ID" value="RAZ75653.1"/>
    <property type="molecule type" value="Genomic_DNA"/>
</dbReference>
<dbReference type="Gene3D" id="3.40.710.10">
    <property type="entry name" value="DD-peptidase/beta-lactamase superfamily"/>
    <property type="match status" value="1"/>
</dbReference>
<dbReference type="Gene3D" id="3.10.180.10">
    <property type="entry name" value="2,3-Dihydroxybiphenyl 1,2-Dioxygenase, domain 1"/>
    <property type="match status" value="1"/>
</dbReference>
<name>A0A365KSB3_9BACL</name>
<proteinExistence type="predicted"/>
<reference evidence="4 5" key="1">
    <citation type="submission" date="2018-06" db="EMBL/GenBank/DDBJ databases">
        <title>The draft genome sequences of strains SCU63 and S1.</title>
        <authorList>
            <person name="Gan L."/>
        </authorList>
    </citation>
    <scope>NUCLEOTIDE SEQUENCE [LARGE SCALE GENOMIC DNA]</scope>
    <source>
        <strain evidence="4 5">SCU63</strain>
    </source>
</reference>
<dbReference type="PANTHER" id="PTHR46825:SF11">
    <property type="entry name" value="PENICILLIN-BINDING PROTEIN 4"/>
    <property type="match status" value="1"/>
</dbReference>
<evidence type="ECO:0000313" key="4">
    <source>
        <dbReference type="EMBL" id="RAZ75653.1"/>
    </source>
</evidence>
<dbReference type="SUPFAM" id="SSF54593">
    <property type="entry name" value="Glyoxalase/Bleomycin resistance protein/Dihydroxybiphenyl dioxygenase"/>
    <property type="match status" value="1"/>
</dbReference>
<protein>
    <submittedName>
        <fullName evidence="4">Serine hydrolase</fullName>
    </submittedName>
</protein>
<organism evidence="4 5">
    <name type="scientific">Planococcus halotolerans</name>
    <dbReference type="NCBI Taxonomy" id="2233542"/>
    <lineage>
        <taxon>Bacteria</taxon>
        <taxon>Bacillati</taxon>
        <taxon>Bacillota</taxon>
        <taxon>Bacilli</taxon>
        <taxon>Bacillales</taxon>
        <taxon>Caryophanaceae</taxon>
        <taxon>Planococcus</taxon>
    </lineage>
</organism>
<dbReference type="Pfam" id="PF18711">
    <property type="entry name" value="TxDE"/>
    <property type="match status" value="1"/>
</dbReference>
<keyword evidence="4" id="KW-0378">Hydrolase</keyword>
<dbReference type="PANTHER" id="PTHR46825">
    <property type="entry name" value="D-ALANYL-D-ALANINE-CARBOXYPEPTIDASE/ENDOPEPTIDASE AMPH"/>
    <property type="match status" value="1"/>
</dbReference>
<dbReference type="GO" id="GO:0016020">
    <property type="term" value="C:membrane"/>
    <property type="evidence" value="ECO:0007669"/>
    <property type="project" value="UniProtKB-SubCell"/>
</dbReference>
<dbReference type="SUPFAM" id="SSF56601">
    <property type="entry name" value="beta-lactamase/transpeptidase-like"/>
    <property type="match status" value="1"/>
</dbReference>
<dbReference type="Pfam" id="PF00144">
    <property type="entry name" value="Beta-lactamase"/>
    <property type="match status" value="1"/>
</dbReference>
<keyword evidence="5" id="KW-1185">Reference proteome</keyword>
<evidence type="ECO:0000256" key="2">
    <source>
        <dbReference type="ARBA" id="ARBA00023136"/>
    </source>
</evidence>
<evidence type="ECO:0000313" key="5">
    <source>
        <dbReference type="Proteomes" id="UP000251002"/>
    </source>
</evidence>
<dbReference type="InterPro" id="IPR040553">
    <property type="entry name" value="TxDE"/>
</dbReference>
<dbReference type="InterPro" id="IPR037523">
    <property type="entry name" value="VOC_core"/>
</dbReference>
<evidence type="ECO:0000256" key="1">
    <source>
        <dbReference type="ARBA" id="ARBA00004370"/>
    </source>
</evidence>
<feature type="domain" description="VOC" evidence="3">
    <location>
        <begin position="1"/>
        <end position="113"/>
    </location>
</feature>
<dbReference type="GO" id="GO:0016787">
    <property type="term" value="F:hydrolase activity"/>
    <property type="evidence" value="ECO:0007669"/>
    <property type="project" value="UniProtKB-KW"/>
</dbReference>
<keyword evidence="2" id="KW-0472">Membrane</keyword>
<dbReference type="PROSITE" id="PS51819">
    <property type="entry name" value="VOC"/>
    <property type="match status" value="1"/>
</dbReference>
<dbReference type="RefSeq" id="WP_112224049.1">
    <property type="nucleotide sequence ID" value="NZ_CP047673.1"/>
</dbReference>
<comment type="caution">
    <text evidence="4">The sequence shown here is derived from an EMBL/GenBank/DDBJ whole genome shotgun (WGS) entry which is preliminary data.</text>
</comment>
<dbReference type="Proteomes" id="UP000251002">
    <property type="component" value="Unassembled WGS sequence"/>
</dbReference>
<dbReference type="InterPro" id="IPR001466">
    <property type="entry name" value="Beta-lactam-related"/>
</dbReference>
<dbReference type="InterPro" id="IPR029068">
    <property type="entry name" value="Glyas_Bleomycin-R_OHBP_Dase"/>
</dbReference>
<evidence type="ECO:0000259" key="3">
    <source>
        <dbReference type="PROSITE" id="PS51819"/>
    </source>
</evidence>
<dbReference type="InterPro" id="IPR012338">
    <property type="entry name" value="Beta-lactam/transpept-like"/>
</dbReference>
<accession>A0A365KSB3</accession>
<comment type="subcellular location">
    <subcellularLocation>
        <location evidence="1">Membrane</location>
    </subcellularLocation>
</comment>